<sequence length="254" mass="28390">MPLQPRVPIPVPVLPDLLQQARRFTIPSVEHVQTIHPSETQSDAVRLPPGPPHGGPFALLRFMHSSHMLNFQYFRMVARWVWLKARWRGRLVTDGLCFICPDVTFEIGKEAKVHLGRWSWIGNGCKIRAHEGEVVIGAKTVFGQECTISSFQHVSIGRECILADRVMLIDFDHGAAEVDRPIRAQGIYKRDVRVGHNCWIGYGACILRGVTVGDNTIIGTNSVVTKDVPDNAIMGGAPAKVLRMRETPQSMRWG</sequence>
<dbReference type="PANTHER" id="PTHR23416:SF78">
    <property type="entry name" value="LIPOPOLYSACCHARIDE BIOSYNTHESIS O-ACETYL TRANSFERASE WBBJ-RELATED"/>
    <property type="match status" value="1"/>
</dbReference>
<dbReference type="InterPro" id="IPR011004">
    <property type="entry name" value="Trimer_LpxA-like_sf"/>
</dbReference>
<evidence type="ECO:0000313" key="2">
    <source>
        <dbReference type="EMBL" id="CAB4866403.1"/>
    </source>
</evidence>
<reference evidence="2" key="1">
    <citation type="submission" date="2020-05" db="EMBL/GenBank/DDBJ databases">
        <authorList>
            <person name="Chiriac C."/>
            <person name="Salcher M."/>
            <person name="Ghai R."/>
            <person name="Kavagutti S V."/>
        </authorList>
    </citation>
    <scope>NUCLEOTIDE SEQUENCE</scope>
</reference>
<protein>
    <submittedName>
        <fullName evidence="2">Unannotated protein</fullName>
    </submittedName>
</protein>
<dbReference type="InterPro" id="IPR018357">
    <property type="entry name" value="Hexapep_transf_CS"/>
</dbReference>
<dbReference type="Gene3D" id="2.160.10.10">
    <property type="entry name" value="Hexapeptide repeat proteins"/>
    <property type="match status" value="1"/>
</dbReference>
<dbReference type="AlphaFoldDB" id="A0A6J7DGT0"/>
<dbReference type="EMBL" id="CAFBLU010000005">
    <property type="protein sequence ID" value="CAB4866403.1"/>
    <property type="molecule type" value="Genomic_DNA"/>
</dbReference>
<organism evidence="2">
    <name type="scientific">freshwater metagenome</name>
    <dbReference type="NCBI Taxonomy" id="449393"/>
    <lineage>
        <taxon>unclassified sequences</taxon>
        <taxon>metagenomes</taxon>
        <taxon>ecological metagenomes</taxon>
    </lineage>
</organism>
<gene>
    <name evidence="2" type="ORF">UFOPK3444_00478</name>
</gene>
<dbReference type="InterPro" id="IPR051159">
    <property type="entry name" value="Hexapeptide_acetyltransf"/>
</dbReference>
<accession>A0A6J7DGT0</accession>
<dbReference type="PANTHER" id="PTHR23416">
    <property type="entry name" value="SIALIC ACID SYNTHASE-RELATED"/>
    <property type="match status" value="1"/>
</dbReference>
<dbReference type="GO" id="GO:0016740">
    <property type="term" value="F:transferase activity"/>
    <property type="evidence" value="ECO:0007669"/>
    <property type="project" value="UniProtKB-KW"/>
</dbReference>
<dbReference type="Pfam" id="PF00132">
    <property type="entry name" value="Hexapep"/>
    <property type="match status" value="1"/>
</dbReference>
<name>A0A6J7DGT0_9ZZZZ</name>
<dbReference type="SUPFAM" id="SSF51161">
    <property type="entry name" value="Trimeric LpxA-like enzymes"/>
    <property type="match status" value="1"/>
</dbReference>
<keyword evidence="1" id="KW-0808">Transferase</keyword>
<evidence type="ECO:0000256" key="1">
    <source>
        <dbReference type="ARBA" id="ARBA00022679"/>
    </source>
</evidence>
<dbReference type="InterPro" id="IPR001451">
    <property type="entry name" value="Hexapep"/>
</dbReference>
<dbReference type="CDD" id="cd04647">
    <property type="entry name" value="LbH_MAT_like"/>
    <property type="match status" value="1"/>
</dbReference>
<proteinExistence type="predicted"/>
<dbReference type="PROSITE" id="PS00101">
    <property type="entry name" value="HEXAPEP_TRANSFERASES"/>
    <property type="match status" value="1"/>
</dbReference>